<keyword evidence="9" id="KW-1185">Reference proteome</keyword>
<organism evidence="8 9">
    <name type="scientific">Bradyrhizobium daqingense</name>
    <dbReference type="NCBI Taxonomy" id="993502"/>
    <lineage>
        <taxon>Bacteria</taxon>
        <taxon>Pseudomonadati</taxon>
        <taxon>Pseudomonadota</taxon>
        <taxon>Alphaproteobacteria</taxon>
        <taxon>Hyphomicrobiales</taxon>
        <taxon>Nitrobacteraceae</taxon>
        <taxon>Bradyrhizobium</taxon>
    </lineage>
</organism>
<dbReference type="RefSeq" id="WP_145629044.1">
    <property type="nucleotide sequence ID" value="NZ_CP088014.1"/>
</dbReference>
<dbReference type="OrthoDB" id="9815357at2"/>
<dbReference type="EMBL" id="VLKL01000002">
    <property type="protein sequence ID" value="TWI09913.1"/>
    <property type="molecule type" value="Genomic_DNA"/>
</dbReference>
<evidence type="ECO:0000256" key="4">
    <source>
        <dbReference type="ARBA" id="ARBA00023237"/>
    </source>
</evidence>
<dbReference type="Proteomes" id="UP000317176">
    <property type="component" value="Unassembled WGS sequence"/>
</dbReference>
<keyword evidence="4" id="KW-0998">Cell outer membrane</keyword>
<evidence type="ECO:0000313" key="8">
    <source>
        <dbReference type="EMBL" id="TWI09913.1"/>
    </source>
</evidence>
<evidence type="ECO:0000256" key="5">
    <source>
        <dbReference type="ARBA" id="ARBA00038306"/>
    </source>
</evidence>
<dbReference type="InterPro" id="IPR011250">
    <property type="entry name" value="OMP/PagP_B-barrel"/>
</dbReference>
<evidence type="ECO:0000256" key="1">
    <source>
        <dbReference type="ARBA" id="ARBA00004442"/>
    </source>
</evidence>
<evidence type="ECO:0000313" key="9">
    <source>
        <dbReference type="Proteomes" id="UP000317176"/>
    </source>
</evidence>
<evidence type="ECO:0000256" key="3">
    <source>
        <dbReference type="ARBA" id="ARBA00023136"/>
    </source>
</evidence>
<evidence type="ECO:0000259" key="7">
    <source>
        <dbReference type="Pfam" id="PF13505"/>
    </source>
</evidence>
<dbReference type="InterPro" id="IPR027385">
    <property type="entry name" value="Beta-barrel_OMP"/>
</dbReference>
<feature type="domain" description="Outer membrane protein beta-barrel" evidence="7">
    <location>
        <begin position="9"/>
        <end position="282"/>
    </location>
</feature>
<dbReference type="Pfam" id="PF13505">
    <property type="entry name" value="OMP_b-brl"/>
    <property type="match status" value="1"/>
</dbReference>
<dbReference type="InterPro" id="IPR051692">
    <property type="entry name" value="OMP-like"/>
</dbReference>
<keyword evidence="2 6" id="KW-0732">Signal</keyword>
<proteinExistence type="inferred from homology"/>
<comment type="subcellular location">
    <subcellularLocation>
        <location evidence="1">Cell outer membrane</location>
    </subcellularLocation>
</comment>
<comment type="caution">
    <text evidence="8">The sequence shown here is derived from an EMBL/GenBank/DDBJ whole genome shotgun (WGS) entry which is preliminary data.</text>
</comment>
<keyword evidence="3" id="KW-0472">Membrane</keyword>
<feature type="signal peptide" evidence="6">
    <location>
        <begin position="1"/>
        <end position="21"/>
    </location>
</feature>
<feature type="chain" id="PRO_5022195546" evidence="6">
    <location>
        <begin position="22"/>
        <end position="290"/>
    </location>
</feature>
<evidence type="ECO:0000256" key="6">
    <source>
        <dbReference type="SAM" id="SignalP"/>
    </source>
</evidence>
<comment type="similarity">
    <text evidence="5">Belongs to the Omp25/RopB family.</text>
</comment>
<dbReference type="Gene3D" id="2.40.160.20">
    <property type="match status" value="1"/>
</dbReference>
<name>A0A562LQQ9_9BRAD</name>
<sequence>MKRIVIGMAAAMSLFATGALAADIAARPYVKAPIADPVWSWTGFYVGANGGYSWGRSRTDVSYFNSATGLPIAPPAGSISSGSFDMNGGVAGAQAGYNWQNANWVYGIEGDLQWSGERGSSAFVCAGSAVFPIAGPCLPGLTFLPAGAATNTVLTVDQHLQWFGTLRGRVGILATPKVLFYGTGGLAFGEIKTTGTMTGFTPAGVAIASIGTNSTTRAGWTLGVGVEGKITQNWSAKLEYLYMDLGRFSSGPFTLAPLSTVSANVSSRFTDHILRAGINYQFGGPIVAKY</sequence>
<evidence type="ECO:0000256" key="2">
    <source>
        <dbReference type="ARBA" id="ARBA00022729"/>
    </source>
</evidence>
<reference evidence="8 9" key="1">
    <citation type="journal article" date="2015" name="Stand. Genomic Sci.">
        <title>Genomic Encyclopedia of Bacterial and Archaeal Type Strains, Phase III: the genomes of soil and plant-associated and newly described type strains.</title>
        <authorList>
            <person name="Whitman W.B."/>
            <person name="Woyke T."/>
            <person name="Klenk H.P."/>
            <person name="Zhou Y."/>
            <person name="Lilburn T.G."/>
            <person name="Beck B.J."/>
            <person name="De Vos P."/>
            <person name="Vandamme P."/>
            <person name="Eisen J.A."/>
            <person name="Garrity G."/>
            <person name="Hugenholtz P."/>
            <person name="Kyrpides N.C."/>
        </authorList>
    </citation>
    <scope>NUCLEOTIDE SEQUENCE [LARGE SCALE GENOMIC DNA]</scope>
    <source>
        <strain evidence="8 9">CGMCC 1.10947</strain>
    </source>
</reference>
<dbReference type="PANTHER" id="PTHR34001:SF3">
    <property type="entry name" value="BLL7405 PROTEIN"/>
    <property type="match status" value="1"/>
</dbReference>
<dbReference type="AlphaFoldDB" id="A0A562LQQ9"/>
<accession>A0A562LQQ9</accession>
<gene>
    <name evidence="8" type="ORF">IQ17_00993</name>
</gene>
<dbReference type="PANTHER" id="PTHR34001">
    <property type="entry name" value="BLL7405 PROTEIN"/>
    <property type="match status" value="1"/>
</dbReference>
<dbReference type="SUPFAM" id="SSF56925">
    <property type="entry name" value="OMPA-like"/>
    <property type="match status" value="1"/>
</dbReference>
<protein>
    <submittedName>
        <fullName evidence="8">Outer membrane immunogenic protein</fullName>
    </submittedName>
</protein>
<dbReference type="GO" id="GO:0009279">
    <property type="term" value="C:cell outer membrane"/>
    <property type="evidence" value="ECO:0007669"/>
    <property type="project" value="UniProtKB-SubCell"/>
</dbReference>